<evidence type="ECO:0000313" key="4">
    <source>
        <dbReference type="Proteomes" id="UP000604046"/>
    </source>
</evidence>
<dbReference type="EMBL" id="CAJNDS010002139">
    <property type="protein sequence ID" value="CAE7347643.1"/>
    <property type="molecule type" value="Genomic_DNA"/>
</dbReference>
<keyword evidence="4" id="KW-1185">Reference proteome</keyword>
<organism evidence="3 4">
    <name type="scientific">Symbiodinium natans</name>
    <dbReference type="NCBI Taxonomy" id="878477"/>
    <lineage>
        <taxon>Eukaryota</taxon>
        <taxon>Sar</taxon>
        <taxon>Alveolata</taxon>
        <taxon>Dinophyceae</taxon>
        <taxon>Suessiales</taxon>
        <taxon>Symbiodiniaceae</taxon>
        <taxon>Symbiodinium</taxon>
    </lineage>
</organism>
<feature type="domain" description="Chitin-binding type-4" evidence="2">
    <location>
        <begin position="25"/>
        <end position="220"/>
    </location>
</feature>
<sequence length="511" mass="55550">MVEPAARNVDSGPKNGYCPHCGNGNGICGDGNQWPSDSNYVNAGGPPVRTWTSGTIVEVTIRITAHHKGHFEFSVCEQQISSSLANAQSCLDKWILERASPQEAGLTDCGSNDRRAGCQPLDTRHPERFYLPPGGFSPSGQDLHTFYLKVPVGLQCTACTLQWRWWSANSCIPAPDYGCFAQELSSNGYRPSDWGVGNTCPGGGCNRCGCGEEFRNCADIQIVSGGGTTATVTSAPTTTTTTTRGGATTTGGATTSTGSTPTCVTQETLTCINGKSTYWPKCDVSQDKDVTGPSGYEYGFYCSKEWVDALNEMLSDPAVNKCNDQTAIHKMLAQITFETAYFSTVYQPRDGGAGLIHMIPGNWRTNVEDMDQLFPGMNFISQFNAMAPDQYQFFQSPQYGWRSVAAWYKLTNGVIPGCGQDLFDLSFEEQTRCILSFVNDRSAAWPIWGHIVSGGGTTATVTSAPTTTTTTTRGGHERQLESSNCKTLWTRTVAYQSRVDTWQMHVCRSHT</sequence>
<feature type="region of interest" description="Disordered" evidence="1">
    <location>
        <begin position="229"/>
        <end position="259"/>
    </location>
</feature>
<proteinExistence type="predicted"/>
<evidence type="ECO:0000259" key="2">
    <source>
        <dbReference type="Pfam" id="PF03067"/>
    </source>
</evidence>
<dbReference type="Proteomes" id="UP000604046">
    <property type="component" value="Unassembled WGS sequence"/>
</dbReference>
<protein>
    <recommendedName>
        <fullName evidence="2">Chitin-binding type-4 domain-containing protein</fullName>
    </recommendedName>
</protein>
<dbReference type="OrthoDB" id="64893at2759"/>
<dbReference type="Pfam" id="PF03067">
    <property type="entry name" value="LPMO_10"/>
    <property type="match status" value="1"/>
</dbReference>
<name>A0A812PUU0_9DINO</name>
<comment type="caution">
    <text evidence="3">The sequence shown here is derived from an EMBL/GenBank/DDBJ whole genome shotgun (WGS) entry which is preliminary data.</text>
</comment>
<reference evidence="3" key="1">
    <citation type="submission" date="2021-02" db="EMBL/GenBank/DDBJ databases">
        <authorList>
            <person name="Dougan E. K."/>
            <person name="Rhodes N."/>
            <person name="Thang M."/>
            <person name="Chan C."/>
        </authorList>
    </citation>
    <scope>NUCLEOTIDE SEQUENCE</scope>
</reference>
<gene>
    <name evidence="3" type="ORF">SNAT2548_LOCUS18247</name>
</gene>
<accession>A0A812PUU0</accession>
<dbReference type="AlphaFoldDB" id="A0A812PUU0"/>
<evidence type="ECO:0000256" key="1">
    <source>
        <dbReference type="SAM" id="MobiDB-lite"/>
    </source>
</evidence>
<evidence type="ECO:0000313" key="3">
    <source>
        <dbReference type="EMBL" id="CAE7347643.1"/>
    </source>
</evidence>
<dbReference type="InterPro" id="IPR004302">
    <property type="entry name" value="Cellulose/chitin-bd_N"/>
</dbReference>